<name>A0A8H7AF11_9EURO</name>
<dbReference type="EMBL" id="JAACFV010000098">
    <property type="protein sequence ID" value="KAF7505882.1"/>
    <property type="molecule type" value="Genomic_DNA"/>
</dbReference>
<comment type="caution">
    <text evidence="1">The sequence shown here is derived from an EMBL/GenBank/DDBJ whole genome shotgun (WGS) entry which is preliminary data.</text>
</comment>
<dbReference type="Proteomes" id="UP000606974">
    <property type="component" value="Unassembled WGS sequence"/>
</dbReference>
<evidence type="ECO:0000313" key="2">
    <source>
        <dbReference type="Proteomes" id="UP000606974"/>
    </source>
</evidence>
<reference evidence="1" key="1">
    <citation type="submission" date="2020-02" db="EMBL/GenBank/DDBJ databases">
        <authorList>
            <person name="Palmer J.M."/>
        </authorList>
    </citation>
    <scope>NUCLEOTIDE SEQUENCE</scope>
    <source>
        <strain evidence="1">EPUS1.4</strain>
        <tissue evidence="1">Thallus</tissue>
    </source>
</reference>
<accession>A0A8H7AF11</accession>
<protein>
    <submittedName>
        <fullName evidence="1">Uncharacterized protein</fullName>
    </submittedName>
</protein>
<dbReference type="AlphaFoldDB" id="A0A8H7AF11"/>
<sequence>MTDIPLSVLQAPRSAWNQINAGFTNLFSDLAVESLSLYGSSKPGSFSVIEHLVRFKLKTELPPGAAEHLPAGAKKGDSLGMINVN</sequence>
<dbReference type="OrthoDB" id="5305593at2759"/>
<proteinExistence type="predicted"/>
<gene>
    <name evidence="1" type="ORF">GJ744_012417</name>
</gene>
<evidence type="ECO:0000313" key="1">
    <source>
        <dbReference type="EMBL" id="KAF7505882.1"/>
    </source>
</evidence>
<organism evidence="1 2">
    <name type="scientific">Endocarpon pusillum</name>
    <dbReference type="NCBI Taxonomy" id="364733"/>
    <lineage>
        <taxon>Eukaryota</taxon>
        <taxon>Fungi</taxon>
        <taxon>Dikarya</taxon>
        <taxon>Ascomycota</taxon>
        <taxon>Pezizomycotina</taxon>
        <taxon>Eurotiomycetes</taxon>
        <taxon>Chaetothyriomycetidae</taxon>
        <taxon>Verrucariales</taxon>
        <taxon>Verrucariaceae</taxon>
        <taxon>Endocarpon</taxon>
    </lineage>
</organism>
<keyword evidence="2" id="KW-1185">Reference proteome</keyword>